<organism evidence="1 2">
    <name type="scientific">Meloidogyne enterolobii</name>
    <name type="common">Root-knot nematode worm</name>
    <name type="synonym">Meloidogyne mayaguensis</name>
    <dbReference type="NCBI Taxonomy" id="390850"/>
    <lineage>
        <taxon>Eukaryota</taxon>
        <taxon>Metazoa</taxon>
        <taxon>Ecdysozoa</taxon>
        <taxon>Nematoda</taxon>
        <taxon>Chromadorea</taxon>
        <taxon>Rhabditida</taxon>
        <taxon>Tylenchina</taxon>
        <taxon>Tylenchomorpha</taxon>
        <taxon>Tylenchoidea</taxon>
        <taxon>Meloidogynidae</taxon>
        <taxon>Meloidogyninae</taxon>
        <taxon>Meloidogyne</taxon>
    </lineage>
</organism>
<reference evidence="1" key="1">
    <citation type="submission" date="2023-11" db="EMBL/GenBank/DDBJ databases">
        <authorList>
            <person name="Poullet M."/>
        </authorList>
    </citation>
    <scope>NUCLEOTIDE SEQUENCE</scope>
    <source>
        <strain evidence="1">E1834</strain>
    </source>
</reference>
<sequence>MNFNFLLIFSIIFLSLTQFLNNGPTLTIAIIAPLDQQLSVGIRMKRDLVEGNDFLFGQFISRKKRQFLVGQKHKKQHD</sequence>
<accession>A0ACB0YAL2</accession>
<evidence type="ECO:0000313" key="1">
    <source>
        <dbReference type="EMBL" id="CAK5038128.1"/>
    </source>
</evidence>
<gene>
    <name evidence="1" type="ORF">MENTE1834_LOCUS9537</name>
</gene>
<dbReference type="Proteomes" id="UP001497535">
    <property type="component" value="Unassembled WGS sequence"/>
</dbReference>
<comment type="caution">
    <text evidence="1">The sequence shown here is derived from an EMBL/GenBank/DDBJ whole genome shotgun (WGS) entry which is preliminary data.</text>
</comment>
<evidence type="ECO:0000313" key="2">
    <source>
        <dbReference type="Proteomes" id="UP001497535"/>
    </source>
</evidence>
<protein>
    <submittedName>
        <fullName evidence="1">Uncharacterized protein</fullName>
    </submittedName>
</protein>
<proteinExistence type="predicted"/>
<keyword evidence="2" id="KW-1185">Reference proteome</keyword>
<name>A0ACB0YAL2_MELEN</name>
<dbReference type="EMBL" id="CAVMJV010000008">
    <property type="protein sequence ID" value="CAK5038128.1"/>
    <property type="molecule type" value="Genomic_DNA"/>
</dbReference>